<dbReference type="InterPro" id="IPR030190">
    <property type="entry name" value="MacA_alpha-hairpin_sf"/>
</dbReference>
<evidence type="ECO:0000256" key="3">
    <source>
        <dbReference type="SAM" id="Coils"/>
    </source>
</evidence>
<dbReference type="Pfam" id="PF25954">
    <property type="entry name" value="Beta-barrel_RND_2"/>
    <property type="match status" value="1"/>
</dbReference>
<dbReference type="GO" id="GO:0030313">
    <property type="term" value="C:cell envelope"/>
    <property type="evidence" value="ECO:0007669"/>
    <property type="project" value="TreeGrafter"/>
</dbReference>
<dbReference type="PANTHER" id="PTHR30097">
    <property type="entry name" value="CATION EFFLUX SYSTEM PROTEIN CUSB"/>
    <property type="match status" value="1"/>
</dbReference>
<dbReference type="InterPro" id="IPR051909">
    <property type="entry name" value="MFP_Cation_Efflux"/>
</dbReference>
<dbReference type="Gene3D" id="2.40.30.170">
    <property type="match status" value="1"/>
</dbReference>
<feature type="domain" description="CzcB-like barrel-sandwich hybrid" evidence="7">
    <location>
        <begin position="111"/>
        <end position="255"/>
    </location>
</feature>
<dbReference type="GO" id="GO:0060003">
    <property type="term" value="P:copper ion export"/>
    <property type="evidence" value="ECO:0007669"/>
    <property type="project" value="TreeGrafter"/>
</dbReference>
<evidence type="ECO:0000256" key="4">
    <source>
        <dbReference type="SAM" id="MobiDB-lite"/>
    </source>
</evidence>
<feature type="signal peptide" evidence="5">
    <location>
        <begin position="1"/>
        <end position="20"/>
    </location>
</feature>
<dbReference type="AlphaFoldDB" id="A0A6N6M694"/>
<proteinExistence type="inferred from homology"/>
<keyword evidence="5" id="KW-0732">Signal</keyword>
<dbReference type="Gene3D" id="6.10.140.1990">
    <property type="match status" value="1"/>
</dbReference>
<feature type="region of interest" description="Disordered" evidence="4">
    <location>
        <begin position="25"/>
        <end position="68"/>
    </location>
</feature>
<feature type="coiled-coil region" evidence="3">
    <location>
        <begin position="191"/>
        <end position="218"/>
    </location>
</feature>
<dbReference type="GO" id="GO:0022857">
    <property type="term" value="F:transmembrane transporter activity"/>
    <property type="evidence" value="ECO:0007669"/>
    <property type="project" value="InterPro"/>
</dbReference>
<accession>A0A6N6M694</accession>
<dbReference type="InterPro" id="IPR058647">
    <property type="entry name" value="BSH_CzcB-like"/>
</dbReference>
<comment type="caution">
    <text evidence="8">The sequence shown here is derived from an EMBL/GenBank/DDBJ whole genome shotgun (WGS) entry which is preliminary data.</text>
</comment>
<evidence type="ECO:0000313" key="8">
    <source>
        <dbReference type="EMBL" id="KAB1065127.1"/>
    </source>
</evidence>
<keyword evidence="2" id="KW-0813">Transport</keyword>
<keyword evidence="3" id="KW-0175">Coiled coil</keyword>
<evidence type="ECO:0000259" key="7">
    <source>
        <dbReference type="Pfam" id="PF25973"/>
    </source>
</evidence>
<dbReference type="NCBIfam" id="TIGR01730">
    <property type="entry name" value="RND_mfp"/>
    <property type="match status" value="1"/>
</dbReference>
<dbReference type="InterPro" id="IPR058792">
    <property type="entry name" value="Beta-barrel_RND_2"/>
</dbReference>
<keyword evidence="9" id="KW-1185">Reference proteome</keyword>
<dbReference type="Gene3D" id="2.40.50.100">
    <property type="match status" value="1"/>
</dbReference>
<dbReference type="GO" id="GO:1990195">
    <property type="term" value="C:macrolide transmembrane transporter complex"/>
    <property type="evidence" value="ECO:0007669"/>
    <property type="project" value="InterPro"/>
</dbReference>
<dbReference type="RefSeq" id="WP_151166743.1">
    <property type="nucleotide sequence ID" value="NZ_WACR01000003.1"/>
</dbReference>
<dbReference type="SUPFAM" id="SSF111369">
    <property type="entry name" value="HlyD-like secretion proteins"/>
    <property type="match status" value="1"/>
</dbReference>
<organism evidence="8 9">
    <name type="scientific">Salibacter halophilus</name>
    <dbReference type="NCBI Taxonomy" id="1803916"/>
    <lineage>
        <taxon>Bacteria</taxon>
        <taxon>Pseudomonadati</taxon>
        <taxon>Bacteroidota</taxon>
        <taxon>Flavobacteriia</taxon>
        <taxon>Flavobacteriales</taxon>
        <taxon>Salibacteraceae</taxon>
        <taxon>Salibacter</taxon>
    </lineage>
</organism>
<dbReference type="Gene3D" id="2.40.420.20">
    <property type="match status" value="1"/>
</dbReference>
<dbReference type="PROSITE" id="PS51257">
    <property type="entry name" value="PROKAR_LIPOPROTEIN"/>
    <property type="match status" value="1"/>
</dbReference>
<evidence type="ECO:0000313" key="9">
    <source>
        <dbReference type="Proteomes" id="UP000435357"/>
    </source>
</evidence>
<dbReference type="Pfam" id="PF25973">
    <property type="entry name" value="BSH_CzcB"/>
    <property type="match status" value="1"/>
</dbReference>
<feature type="domain" description="CusB-like beta-barrel" evidence="6">
    <location>
        <begin position="265"/>
        <end position="335"/>
    </location>
</feature>
<dbReference type="GO" id="GO:0015679">
    <property type="term" value="P:plasma membrane copper ion transport"/>
    <property type="evidence" value="ECO:0007669"/>
    <property type="project" value="TreeGrafter"/>
</dbReference>
<name>A0A6N6M694_9FLAO</name>
<dbReference type="OrthoDB" id="9814657at2"/>
<evidence type="ECO:0000259" key="6">
    <source>
        <dbReference type="Pfam" id="PF25954"/>
    </source>
</evidence>
<sequence>MKNQIIKLFALLFIAGFVSACGNETDGDGHNHEEGEQHESHEGHGEEDGHEGHGDEEGGHEGHGEEGMGEVHLSNLKFKSLGMKVDTMPTRPISGVVEANGQLEVPPQHEATVTAIVGGNITSIKVIEGDKVSKGQVLAYLSHPDLTEIQTKYITAYNRSEYLEQEYNRQKKLYEEEVGSGKTFQETKSDYQSMKGEVKGYEAQLRQLNLKVEKIRNGDVYEQVPVVSPIDGYIEKVLIQLGQYIQPQTGMFKIVNTQHIHADLMVFEKDVYKVKEGQKVSFTVESVPGSRLTAEIYSVGKQFEQNPKAVHVHAEIEQKKEFLIPGMYINGKIHTENKAVNALPESAIIEEEGKPYIFIAEQHNEDGETEWAFKPVEIRTGVIDEGWVEINLLEPLPKGTKVAWNNAYYLISEMKKSQTSHSH</sequence>
<dbReference type="InterPro" id="IPR006143">
    <property type="entry name" value="RND_pump_MFP"/>
</dbReference>
<protein>
    <submittedName>
        <fullName evidence="8">Efflux RND transporter periplasmic adaptor subunit</fullName>
    </submittedName>
</protein>
<dbReference type="Proteomes" id="UP000435357">
    <property type="component" value="Unassembled WGS sequence"/>
</dbReference>
<dbReference type="PANTHER" id="PTHR30097:SF4">
    <property type="entry name" value="SLR6042 PROTEIN"/>
    <property type="match status" value="1"/>
</dbReference>
<comment type="similarity">
    <text evidence="1">Belongs to the membrane fusion protein (MFP) (TC 8.A.1) family.</text>
</comment>
<evidence type="ECO:0000256" key="5">
    <source>
        <dbReference type="SAM" id="SignalP"/>
    </source>
</evidence>
<evidence type="ECO:0000256" key="2">
    <source>
        <dbReference type="ARBA" id="ARBA00022448"/>
    </source>
</evidence>
<dbReference type="GO" id="GO:1990961">
    <property type="term" value="P:xenobiotic detoxification by transmembrane export across the plasma membrane"/>
    <property type="evidence" value="ECO:0007669"/>
    <property type="project" value="InterPro"/>
</dbReference>
<reference evidence="8 9" key="1">
    <citation type="submission" date="2019-09" db="EMBL/GenBank/DDBJ databases">
        <title>Genomes of Cryomorphaceae.</title>
        <authorList>
            <person name="Bowman J.P."/>
        </authorList>
    </citation>
    <scope>NUCLEOTIDE SEQUENCE [LARGE SCALE GENOMIC DNA]</scope>
    <source>
        <strain evidence="8 9">KCTC 52047</strain>
    </source>
</reference>
<dbReference type="EMBL" id="WACR01000003">
    <property type="protein sequence ID" value="KAB1065127.1"/>
    <property type="molecule type" value="Genomic_DNA"/>
</dbReference>
<feature type="compositionally biased region" description="Basic and acidic residues" evidence="4">
    <location>
        <begin position="27"/>
        <end position="66"/>
    </location>
</feature>
<evidence type="ECO:0000256" key="1">
    <source>
        <dbReference type="ARBA" id="ARBA00009477"/>
    </source>
</evidence>
<dbReference type="GO" id="GO:0019898">
    <property type="term" value="C:extrinsic component of membrane"/>
    <property type="evidence" value="ECO:0007669"/>
    <property type="project" value="InterPro"/>
</dbReference>
<feature type="chain" id="PRO_5026773829" evidence="5">
    <location>
        <begin position="21"/>
        <end position="423"/>
    </location>
</feature>
<gene>
    <name evidence="8" type="ORF">F3059_04025</name>
</gene>